<feature type="transmembrane region" description="Helical" evidence="5">
    <location>
        <begin position="107"/>
        <end position="129"/>
    </location>
</feature>
<accession>A0A918XDG5</accession>
<evidence type="ECO:0000256" key="3">
    <source>
        <dbReference type="ARBA" id="ARBA00022989"/>
    </source>
</evidence>
<dbReference type="PANTHER" id="PTHR23542">
    <property type="match status" value="1"/>
</dbReference>
<dbReference type="Proteomes" id="UP000654947">
    <property type="component" value="Unassembled WGS sequence"/>
</dbReference>
<evidence type="ECO:0000256" key="2">
    <source>
        <dbReference type="ARBA" id="ARBA00022692"/>
    </source>
</evidence>
<proteinExistence type="predicted"/>
<dbReference type="InterPro" id="IPR020846">
    <property type="entry name" value="MFS_dom"/>
</dbReference>
<sequence>MRGPSARPSAVRGDGGATWEMGNGMVSGLRTTYLDVLSLPYALCAFLPTVVGKLSFAMVSLALLLLVQEGPGGFALSGAVVGGFGLGNVVVAPLRARLVDQYGARRVLPWLAVGYAVGLIGIVFAAGAAPSAVAILLGVLSGLCTPPLGAVMRGVWALLSPTDEYRARAYSLDAVVEELVFIAGPLLVSLIVLLPHGPTIAVVASAAAGLLGTVGMVLAPVPKPGRVERRASVWSGWVGPLRHARLWPVLSALTAVGLVLGAIELLSTAHGQAMGNSSLAGVLLAFFAVGSAAGGLFYGSRTWSAPLLLRMTFLGLAACVALLCVAWGSDLVVLIVLFTVVGLFVAPSMITGYLAADEIAPIEERTEASALINTAVNAGAAIAFAVGGALLDSVTITVSTVLMAATAAAFIAVAVLLAALAQGGRARAPLSR</sequence>
<gene>
    <name evidence="7" type="ORF">GCM10007147_26780</name>
</gene>
<feature type="transmembrane region" description="Helical" evidence="5">
    <location>
        <begin position="73"/>
        <end position="95"/>
    </location>
</feature>
<dbReference type="AlphaFoldDB" id="A0A918XDG5"/>
<feature type="domain" description="Major facilitator superfamily (MFS) profile" evidence="6">
    <location>
        <begin position="41"/>
        <end position="422"/>
    </location>
</feature>
<dbReference type="InterPro" id="IPR036259">
    <property type="entry name" value="MFS_trans_sf"/>
</dbReference>
<dbReference type="PROSITE" id="PS50850">
    <property type="entry name" value="MFS"/>
    <property type="match status" value="1"/>
</dbReference>
<dbReference type="InterPro" id="IPR011701">
    <property type="entry name" value="MFS"/>
</dbReference>
<name>A0A918XDG5_9ACTN</name>
<dbReference type="Pfam" id="PF07690">
    <property type="entry name" value="MFS_1"/>
    <property type="match status" value="1"/>
</dbReference>
<dbReference type="EMBL" id="BMXL01000013">
    <property type="protein sequence ID" value="GHD27601.1"/>
    <property type="molecule type" value="Genomic_DNA"/>
</dbReference>
<protein>
    <submittedName>
        <fullName evidence="7">MFS transporter</fullName>
    </submittedName>
</protein>
<evidence type="ECO:0000256" key="5">
    <source>
        <dbReference type="SAM" id="Phobius"/>
    </source>
</evidence>
<evidence type="ECO:0000256" key="4">
    <source>
        <dbReference type="ARBA" id="ARBA00023136"/>
    </source>
</evidence>
<comment type="caution">
    <text evidence="7">The sequence shown here is derived from an EMBL/GenBank/DDBJ whole genome shotgun (WGS) entry which is preliminary data.</text>
</comment>
<keyword evidence="3 5" id="KW-1133">Transmembrane helix</keyword>
<dbReference type="PANTHER" id="PTHR23542:SF1">
    <property type="entry name" value="MAJOR FACILITATOR SUPERFAMILY (MFS) PROFILE DOMAIN-CONTAINING PROTEIN"/>
    <property type="match status" value="1"/>
</dbReference>
<feature type="transmembrane region" description="Helical" evidence="5">
    <location>
        <begin position="279"/>
        <end position="300"/>
    </location>
</feature>
<dbReference type="GO" id="GO:0005886">
    <property type="term" value="C:plasma membrane"/>
    <property type="evidence" value="ECO:0007669"/>
    <property type="project" value="UniProtKB-SubCell"/>
</dbReference>
<evidence type="ECO:0000259" key="6">
    <source>
        <dbReference type="PROSITE" id="PS50850"/>
    </source>
</evidence>
<keyword evidence="2 5" id="KW-0812">Transmembrane</keyword>
<feature type="transmembrane region" description="Helical" evidence="5">
    <location>
        <begin position="368"/>
        <end position="390"/>
    </location>
</feature>
<keyword evidence="4 5" id="KW-0472">Membrane</keyword>
<keyword evidence="8" id="KW-1185">Reference proteome</keyword>
<feature type="transmembrane region" description="Helical" evidence="5">
    <location>
        <begin position="200"/>
        <end position="221"/>
    </location>
</feature>
<evidence type="ECO:0000313" key="8">
    <source>
        <dbReference type="Proteomes" id="UP000654947"/>
    </source>
</evidence>
<dbReference type="GO" id="GO:0022857">
    <property type="term" value="F:transmembrane transporter activity"/>
    <property type="evidence" value="ECO:0007669"/>
    <property type="project" value="InterPro"/>
</dbReference>
<dbReference type="SUPFAM" id="SSF103473">
    <property type="entry name" value="MFS general substrate transporter"/>
    <property type="match status" value="1"/>
</dbReference>
<dbReference type="Gene3D" id="1.20.1250.20">
    <property type="entry name" value="MFS general substrate transporter like domains"/>
    <property type="match status" value="1"/>
</dbReference>
<feature type="transmembrane region" description="Helical" evidence="5">
    <location>
        <begin position="396"/>
        <end position="421"/>
    </location>
</feature>
<organism evidence="7 8">
    <name type="scientific">Nocardiopsis kunsanensis</name>
    <dbReference type="NCBI Taxonomy" id="141693"/>
    <lineage>
        <taxon>Bacteria</taxon>
        <taxon>Bacillati</taxon>
        <taxon>Actinomycetota</taxon>
        <taxon>Actinomycetes</taxon>
        <taxon>Streptosporangiales</taxon>
        <taxon>Nocardiopsidaceae</taxon>
        <taxon>Nocardiopsis</taxon>
    </lineage>
</organism>
<feature type="transmembrane region" description="Helical" evidence="5">
    <location>
        <begin position="39"/>
        <end position="67"/>
    </location>
</feature>
<reference evidence="7 8" key="1">
    <citation type="journal article" date="2014" name="Int. J. Syst. Evol. Microbiol.">
        <title>Complete genome sequence of Corynebacterium casei LMG S-19264T (=DSM 44701T), isolated from a smear-ripened cheese.</title>
        <authorList>
            <consortium name="US DOE Joint Genome Institute (JGI-PGF)"/>
            <person name="Walter F."/>
            <person name="Albersmeier A."/>
            <person name="Kalinowski J."/>
            <person name="Ruckert C."/>
        </authorList>
    </citation>
    <scope>NUCLEOTIDE SEQUENCE [LARGE SCALE GENOMIC DNA]</scope>
    <source>
        <strain evidence="7 8">KCTC 19473</strain>
    </source>
</reference>
<feature type="transmembrane region" description="Helical" evidence="5">
    <location>
        <begin position="171"/>
        <end position="194"/>
    </location>
</feature>
<evidence type="ECO:0000256" key="1">
    <source>
        <dbReference type="ARBA" id="ARBA00004651"/>
    </source>
</evidence>
<evidence type="ECO:0000313" key="7">
    <source>
        <dbReference type="EMBL" id="GHD27601.1"/>
    </source>
</evidence>
<feature type="transmembrane region" description="Helical" evidence="5">
    <location>
        <begin position="246"/>
        <end position="267"/>
    </location>
</feature>
<feature type="transmembrane region" description="Helical" evidence="5">
    <location>
        <begin position="334"/>
        <end position="356"/>
    </location>
</feature>
<feature type="transmembrane region" description="Helical" evidence="5">
    <location>
        <begin position="307"/>
        <end position="328"/>
    </location>
</feature>
<feature type="transmembrane region" description="Helical" evidence="5">
    <location>
        <begin position="135"/>
        <end position="159"/>
    </location>
</feature>
<comment type="subcellular location">
    <subcellularLocation>
        <location evidence="1">Cell membrane</location>
        <topology evidence="1">Multi-pass membrane protein</topology>
    </subcellularLocation>
</comment>